<sequence length="293" mass="30746">MSINLEEQLAAGMHEHVTDLTVDGAAVLGRATRRHRRRVAVIRTGYALGVAGLAGVLAVGLTAGGTGGRATQDPPAVQAGAPASLRLQKAAAASDNISYRMKLTMTNPAGEVFDVYEGAFDPLTATGRVSNSRDDSVAVELLIDGTRYMGAEAPLAPLPPDKGPGEKYGRYGQYPGRYDRLSLFGENSLLSAAAPDPAALVKALEQVNATITQDPGGTLHFTYSTQHELDSSTNAGEVTLNADGRIAKVTLVSTWQTTAKGRLDTGTVHTTLELSDYGLPVHVERPTDVVPAN</sequence>
<keyword evidence="1" id="KW-1133">Transmembrane helix</keyword>
<keyword evidence="3" id="KW-1185">Reference proteome</keyword>
<dbReference type="RefSeq" id="WP_380127462.1">
    <property type="nucleotide sequence ID" value="NZ_JBHSIU010000110.1"/>
</dbReference>
<accession>A0ABV9WFF2</accession>
<organism evidence="2 3">
    <name type="scientific">Dactylosporangium cerinum</name>
    <dbReference type="NCBI Taxonomy" id="1434730"/>
    <lineage>
        <taxon>Bacteria</taxon>
        <taxon>Bacillati</taxon>
        <taxon>Actinomycetota</taxon>
        <taxon>Actinomycetes</taxon>
        <taxon>Micromonosporales</taxon>
        <taxon>Micromonosporaceae</taxon>
        <taxon>Dactylosporangium</taxon>
    </lineage>
</organism>
<protein>
    <submittedName>
        <fullName evidence="2">Uncharacterized protein</fullName>
    </submittedName>
</protein>
<proteinExistence type="predicted"/>
<keyword evidence="1" id="KW-0472">Membrane</keyword>
<evidence type="ECO:0000313" key="3">
    <source>
        <dbReference type="Proteomes" id="UP001595912"/>
    </source>
</evidence>
<dbReference type="EMBL" id="JBHSIU010000110">
    <property type="protein sequence ID" value="MFC5006794.1"/>
    <property type="molecule type" value="Genomic_DNA"/>
</dbReference>
<dbReference type="Gene3D" id="2.50.20.20">
    <property type="match status" value="1"/>
</dbReference>
<evidence type="ECO:0000256" key="1">
    <source>
        <dbReference type="SAM" id="Phobius"/>
    </source>
</evidence>
<keyword evidence="1" id="KW-0812">Transmembrane</keyword>
<dbReference type="Proteomes" id="UP001595912">
    <property type="component" value="Unassembled WGS sequence"/>
</dbReference>
<gene>
    <name evidence="2" type="ORF">ACFPIJ_54425</name>
</gene>
<evidence type="ECO:0000313" key="2">
    <source>
        <dbReference type="EMBL" id="MFC5006794.1"/>
    </source>
</evidence>
<name>A0ABV9WFF2_9ACTN</name>
<reference evidence="3" key="1">
    <citation type="journal article" date="2019" name="Int. J. Syst. Evol. Microbiol.">
        <title>The Global Catalogue of Microorganisms (GCM) 10K type strain sequencing project: providing services to taxonomists for standard genome sequencing and annotation.</title>
        <authorList>
            <consortium name="The Broad Institute Genomics Platform"/>
            <consortium name="The Broad Institute Genome Sequencing Center for Infectious Disease"/>
            <person name="Wu L."/>
            <person name="Ma J."/>
        </authorList>
    </citation>
    <scope>NUCLEOTIDE SEQUENCE [LARGE SCALE GENOMIC DNA]</scope>
    <source>
        <strain evidence="3">CGMCC 4.7152</strain>
    </source>
</reference>
<comment type="caution">
    <text evidence="2">The sequence shown here is derived from an EMBL/GenBank/DDBJ whole genome shotgun (WGS) entry which is preliminary data.</text>
</comment>
<feature type="transmembrane region" description="Helical" evidence="1">
    <location>
        <begin position="40"/>
        <end position="61"/>
    </location>
</feature>